<dbReference type="Proteomes" id="UP000092443">
    <property type="component" value="Unplaced"/>
</dbReference>
<evidence type="ECO:0000256" key="2">
    <source>
        <dbReference type="SAM" id="SignalP"/>
    </source>
</evidence>
<proteinExistence type="predicted"/>
<reference evidence="4" key="1">
    <citation type="submission" date="2025-08" db="UniProtKB">
        <authorList>
            <consortium name="RefSeq"/>
        </authorList>
    </citation>
    <scope>IDENTIFICATION</scope>
    <source>
        <tissue evidence="4">Whole body pupa</tissue>
    </source>
</reference>
<keyword evidence="2" id="KW-0732">Signal</keyword>
<evidence type="ECO:0000313" key="3">
    <source>
        <dbReference type="Proteomes" id="UP000092443"/>
    </source>
</evidence>
<evidence type="ECO:0000256" key="1">
    <source>
        <dbReference type="SAM" id="MobiDB-lite"/>
    </source>
</evidence>
<dbReference type="GeneID" id="119634401"/>
<feature type="compositionally biased region" description="Polar residues" evidence="1">
    <location>
        <begin position="283"/>
        <end position="329"/>
    </location>
</feature>
<feature type="region of interest" description="Disordered" evidence="1">
    <location>
        <begin position="280"/>
        <end position="376"/>
    </location>
</feature>
<sequence length="579" mass="64766">MTRSRVSYLLLLLMLLNASNSSELIENSVRDNLTQVHSDLRQQIVNTTDTVILGDGNEKLQLIHLSPQIMALINLLNPGQKFVNETDRPTAASVKQENFDRVFVNGSNNQLFELLKVTPQLLIDLGIFDSQQQLLKDDSVTAQAEFETRQLNNGSILILGNNNTLTRGIVVDPQTAVKLRLSALLQQVANLFGSDSLTARDCILNDSSPLIQDKNTEVVQIGNNNKINTFTEVGAQVLVDGNAAVDLIQQLRCILKNPENLTMTRMLNFTTPVTLIPERLSIRPSTKPLTEENSTSTIPSSARTSTQQPSKSATDSSINPITPKTSTPSMKRPLKTTMLSSSKPLLTPATTSPLIDSKPQTNALEKTPSTSVTSDETFDNSVTVISGTPANEKPYILPLPILLAIHIRNESFYTRDAVNELKSITIVDNGDNFVLDHYTTYDCSLSQAKRLVIGNFQCSYDYKNPEFSSYLIALATEVTTLFHFPILRPYVNNYRKSELKPFSLKEKPRNDEIQLNDKLKEFFDNKDNVRNILKKFQEQEQMKLICSSFAATHKPSVNHCMCATKIYCHQDDDNNRYFT</sequence>
<accession>A0A8U0WHV2</accession>
<evidence type="ECO:0000313" key="4">
    <source>
        <dbReference type="RefSeq" id="XP_037884466.1"/>
    </source>
</evidence>
<keyword evidence="3" id="KW-1185">Reference proteome</keyword>
<dbReference type="RefSeq" id="XP_037884466.1">
    <property type="nucleotide sequence ID" value="XM_038028538.1"/>
</dbReference>
<protein>
    <submittedName>
        <fullName evidence="4">Uncharacterized protein LOC119634401</fullName>
    </submittedName>
</protein>
<feature type="signal peptide" evidence="2">
    <location>
        <begin position="1"/>
        <end position="21"/>
    </location>
</feature>
<organism evidence="3 4">
    <name type="scientific">Glossina fuscipes</name>
    <dbReference type="NCBI Taxonomy" id="7396"/>
    <lineage>
        <taxon>Eukaryota</taxon>
        <taxon>Metazoa</taxon>
        <taxon>Ecdysozoa</taxon>
        <taxon>Arthropoda</taxon>
        <taxon>Hexapoda</taxon>
        <taxon>Insecta</taxon>
        <taxon>Pterygota</taxon>
        <taxon>Neoptera</taxon>
        <taxon>Endopterygota</taxon>
        <taxon>Diptera</taxon>
        <taxon>Brachycera</taxon>
        <taxon>Muscomorpha</taxon>
        <taxon>Hippoboscoidea</taxon>
        <taxon>Glossinidae</taxon>
        <taxon>Glossina</taxon>
    </lineage>
</organism>
<gene>
    <name evidence="4" type="primary">LOC119634401</name>
</gene>
<feature type="chain" id="PRO_5035883996" evidence="2">
    <location>
        <begin position="22"/>
        <end position="579"/>
    </location>
</feature>
<dbReference type="KEGG" id="gfs:119634401"/>
<dbReference type="AlphaFoldDB" id="A0A8U0WHV2"/>
<feature type="compositionally biased region" description="Polar residues" evidence="1">
    <location>
        <begin position="337"/>
        <end position="376"/>
    </location>
</feature>
<name>A0A8U0WHV2_9MUSC</name>